<dbReference type="RefSeq" id="WP_195894220.1">
    <property type="nucleotide sequence ID" value="NZ_JADOGI010000011.1"/>
</dbReference>
<comment type="caution">
    <text evidence="1">The sequence shown here is derived from an EMBL/GenBank/DDBJ whole genome shotgun (WGS) entry which is preliminary data.</text>
</comment>
<accession>A0A931A4Z7</accession>
<keyword evidence="2" id="KW-1185">Reference proteome</keyword>
<dbReference type="InterPro" id="IPR036661">
    <property type="entry name" value="Luciferase-like_sf"/>
</dbReference>
<dbReference type="GO" id="GO:0016705">
    <property type="term" value="F:oxidoreductase activity, acting on paired donors, with incorporation or reduction of molecular oxygen"/>
    <property type="evidence" value="ECO:0007669"/>
    <property type="project" value="InterPro"/>
</dbReference>
<dbReference type="Gene3D" id="3.20.20.30">
    <property type="entry name" value="Luciferase-like domain"/>
    <property type="match status" value="1"/>
</dbReference>
<organism evidence="1 2">
    <name type="scientific">Nonomuraea cypriaca</name>
    <dbReference type="NCBI Taxonomy" id="1187855"/>
    <lineage>
        <taxon>Bacteria</taxon>
        <taxon>Bacillati</taxon>
        <taxon>Actinomycetota</taxon>
        <taxon>Actinomycetes</taxon>
        <taxon>Streptosporangiales</taxon>
        <taxon>Streptosporangiaceae</taxon>
        <taxon>Nonomuraea</taxon>
    </lineage>
</organism>
<sequence length="81" mass="9066">MPAADTAAQYRYTPDEQSFVDTWLTAVIHGAPDTIRAGLTDLQRRTQADELMLTTMIHDFLARERSYALVAEEFDLSSDGS</sequence>
<dbReference type="SUPFAM" id="SSF51679">
    <property type="entry name" value="Bacterial luciferase-like"/>
    <property type="match status" value="1"/>
</dbReference>
<name>A0A931A4Z7_9ACTN</name>
<dbReference type="AlphaFoldDB" id="A0A931A4Z7"/>
<proteinExistence type="predicted"/>
<evidence type="ECO:0000313" key="2">
    <source>
        <dbReference type="Proteomes" id="UP000605361"/>
    </source>
</evidence>
<gene>
    <name evidence="1" type="ORF">ITP53_05675</name>
</gene>
<dbReference type="EMBL" id="JADOGI010000011">
    <property type="protein sequence ID" value="MBF8185233.1"/>
    <property type="molecule type" value="Genomic_DNA"/>
</dbReference>
<reference evidence="1" key="1">
    <citation type="submission" date="2020-11" db="EMBL/GenBank/DDBJ databases">
        <title>Whole-genome analyses of Nonomuraea sp. K274.</title>
        <authorList>
            <person name="Veyisoglu A."/>
        </authorList>
    </citation>
    <scope>NUCLEOTIDE SEQUENCE</scope>
    <source>
        <strain evidence="1">K274</strain>
    </source>
</reference>
<evidence type="ECO:0000313" key="1">
    <source>
        <dbReference type="EMBL" id="MBF8185233.1"/>
    </source>
</evidence>
<dbReference type="Proteomes" id="UP000605361">
    <property type="component" value="Unassembled WGS sequence"/>
</dbReference>
<protein>
    <submittedName>
        <fullName evidence="1">Uncharacterized protein</fullName>
    </submittedName>
</protein>